<keyword evidence="2 3" id="KW-0560">Oxidoreductase</keyword>
<dbReference type="Gene3D" id="3.40.50.720">
    <property type="entry name" value="NAD(P)-binding Rossmann-like Domain"/>
    <property type="match status" value="1"/>
</dbReference>
<dbReference type="InterPro" id="IPR020904">
    <property type="entry name" value="Sc_DH/Rdtase_CS"/>
</dbReference>
<dbReference type="InterPro" id="IPR002347">
    <property type="entry name" value="SDR_fam"/>
</dbReference>
<evidence type="ECO:0000256" key="1">
    <source>
        <dbReference type="ARBA" id="ARBA00006484"/>
    </source>
</evidence>
<dbReference type="EMBL" id="JACHVQ010000001">
    <property type="protein sequence ID" value="MBB2891652.1"/>
    <property type="molecule type" value="Genomic_DNA"/>
</dbReference>
<name>A0A839NAM0_9MICO</name>
<dbReference type="PRINTS" id="PR00081">
    <property type="entry name" value="GDHRDH"/>
</dbReference>
<reference evidence="3 4" key="1">
    <citation type="submission" date="2020-08" db="EMBL/GenBank/DDBJ databases">
        <title>Sequencing the genomes of 1000 actinobacteria strains.</title>
        <authorList>
            <person name="Klenk H.-P."/>
        </authorList>
    </citation>
    <scope>NUCLEOTIDE SEQUENCE [LARGE SCALE GENOMIC DNA]</scope>
    <source>
        <strain evidence="3 4">DSM 105369</strain>
    </source>
</reference>
<dbReference type="GO" id="GO:0004316">
    <property type="term" value="F:3-oxoacyl-[acyl-carrier-protein] reductase (NADPH) activity"/>
    <property type="evidence" value="ECO:0007669"/>
    <property type="project" value="UniProtKB-EC"/>
</dbReference>
<dbReference type="Pfam" id="PF13561">
    <property type="entry name" value="adh_short_C2"/>
    <property type="match status" value="1"/>
</dbReference>
<dbReference type="Proteomes" id="UP000559182">
    <property type="component" value="Unassembled WGS sequence"/>
</dbReference>
<comment type="caution">
    <text evidence="3">The sequence shown here is derived from an EMBL/GenBank/DDBJ whole genome shotgun (WGS) entry which is preliminary data.</text>
</comment>
<dbReference type="AlphaFoldDB" id="A0A839NAM0"/>
<dbReference type="PROSITE" id="PS00061">
    <property type="entry name" value="ADH_SHORT"/>
    <property type="match status" value="1"/>
</dbReference>
<accession>A0A839NAM0</accession>
<dbReference type="PANTHER" id="PTHR48107">
    <property type="entry name" value="NADPH-DEPENDENT ALDEHYDE REDUCTASE-LIKE PROTEIN, CHLOROPLASTIC-RELATED"/>
    <property type="match status" value="1"/>
</dbReference>
<keyword evidence="4" id="KW-1185">Reference proteome</keyword>
<protein>
    <submittedName>
        <fullName evidence="3">3-oxoacyl-[acyl-carrier protein] reductase</fullName>
        <ecNumber evidence="3">1.1.1.100</ecNumber>
    </submittedName>
</protein>
<proteinExistence type="inferred from homology"/>
<organism evidence="3 4">
    <name type="scientific">Flexivirga oryzae</name>
    <dbReference type="NCBI Taxonomy" id="1794944"/>
    <lineage>
        <taxon>Bacteria</taxon>
        <taxon>Bacillati</taxon>
        <taxon>Actinomycetota</taxon>
        <taxon>Actinomycetes</taxon>
        <taxon>Micrococcales</taxon>
        <taxon>Dermacoccaceae</taxon>
        <taxon>Flexivirga</taxon>
    </lineage>
</organism>
<evidence type="ECO:0000313" key="4">
    <source>
        <dbReference type="Proteomes" id="UP000559182"/>
    </source>
</evidence>
<dbReference type="PANTHER" id="PTHR48107:SF7">
    <property type="entry name" value="RE15974P"/>
    <property type="match status" value="1"/>
</dbReference>
<comment type="similarity">
    <text evidence="1">Belongs to the short-chain dehydrogenases/reductases (SDR) family.</text>
</comment>
<dbReference type="InterPro" id="IPR036291">
    <property type="entry name" value="NAD(P)-bd_dom_sf"/>
</dbReference>
<dbReference type="RefSeq" id="WP_183319892.1">
    <property type="nucleotide sequence ID" value="NZ_JACHVQ010000001.1"/>
</dbReference>
<evidence type="ECO:0000256" key="2">
    <source>
        <dbReference type="ARBA" id="ARBA00023002"/>
    </source>
</evidence>
<dbReference type="EC" id="1.1.1.100" evidence="3"/>
<sequence>MSHGTVLITGVGRRRGIAAGLAVALAAAGWDLTLNHWQPYDERLGKEHGRDDPADVAQECRTHGAEVDVISADLADVTVPDALIGRANRRDDLTAIVLAHTEGVNSGVLDTTIESWDRHYAVNARTNWLLIKAFAEQLSSPVREAEAGRIVALTSDHSAYNLPYGTSKGALDRLVVAAAIELGGAGIRANCINPGPIDTGWMDDEIREAGVAQTPLGRLGTPQDTADLVTFLLSPAGGWITGQVLYSSGGFHTSK</sequence>
<evidence type="ECO:0000313" key="3">
    <source>
        <dbReference type="EMBL" id="MBB2891652.1"/>
    </source>
</evidence>
<dbReference type="SUPFAM" id="SSF51735">
    <property type="entry name" value="NAD(P)-binding Rossmann-fold domains"/>
    <property type="match status" value="1"/>
</dbReference>
<dbReference type="CDD" id="cd05233">
    <property type="entry name" value="SDR_c"/>
    <property type="match status" value="1"/>
</dbReference>
<gene>
    <name evidence="3" type="ORF">FHU39_001636</name>
</gene>